<sequence length="258" mass="29124">MEEEGKKMMKRKVMIAIDESEFSRYALEWTLENFHDSLLNSQLVLFTVLPMVDYGYIYASSLGFTPPELLKSIQDNQKKVATVLLEKADDICKKHGITTERVIEAGDPKDAICQAVEKMKIQLLVLGSHSRGALKRAILGSVSNYCVNNANCQNNSPAPLAKRGTFLHHLARLRKQRPAAAATARAEEPLRIARLRLDIGPGRILRPRAFKRRMRIILIYGGCKTISLRRLHAAVIASAAAEVIVRRRWWRRRDAAVI</sequence>
<dbReference type="PANTHER" id="PTHR31964">
    <property type="entry name" value="ADENINE NUCLEOTIDE ALPHA HYDROLASES-LIKE SUPERFAMILY PROTEIN"/>
    <property type="match status" value="1"/>
</dbReference>
<feature type="domain" description="UspA" evidence="1">
    <location>
        <begin position="10"/>
        <end position="152"/>
    </location>
</feature>
<dbReference type="InterPro" id="IPR014729">
    <property type="entry name" value="Rossmann-like_a/b/a_fold"/>
</dbReference>
<dbReference type="EMBL" id="NQVE01000183">
    <property type="protein sequence ID" value="RAL41781.1"/>
    <property type="molecule type" value="Genomic_DNA"/>
</dbReference>
<evidence type="ECO:0000313" key="2">
    <source>
        <dbReference type="EMBL" id="RAL41781.1"/>
    </source>
</evidence>
<name>A0A328DBV6_9ASTE</name>
<dbReference type="AlphaFoldDB" id="A0A328DBV6"/>
<dbReference type="PRINTS" id="PR01438">
    <property type="entry name" value="UNVRSLSTRESS"/>
</dbReference>
<dbReference type="SUPFAM" id="SSF52402">
    <property type="entry name" value="Adenine nucleotide alpha hydrolases-like"/>
    <property type="match status" value="1"/>
</dbReference>
<dbReference type="Pfam" id="PF00582">
    <property type="entry name" value="Usp"/>
    <property type="match status" value="1"/>
</dbReference>
<evidence type="ECO:0000313" key="3">
    <source>
        <dbReference type="Proteomes" id="UP000249390"/>
    </source>
</evidence>
<dbReference type="PANTHER" id="PTHR31964:SF113">
    <property type="entry name" value="USPA DOMAIN-CONTAINING PROTEIN"/>
    <property type="match status" value="1"/>
</dbReference>
<evidence type="ECO:0000259" key="1">
    <source>
        <dbReference type="Pfam" id="PF00582"/>
    </source>
</evidence>
<dbReference type="Proteomes" id="UP000249390">
    <property type="component" value="Unassembled WGS sequence"/>
</dbReference>
<comment type="caution">
    <text evidence="2">The sequence shown here is derived from an EMBL/GenBank/DDBJ whole genome shotgun (WGS) entry which is preliminary data.</text>
</comment>
<proteinExistence type="predicted"/>
<organism evidence="2 3">
    <name type="scientific">Cuscuta australis</name>
    <dbReference type="NCBI Taxonomy" id="267555"/>
    <lineage>
        <taxon>Eukaryota</taxon>
        <taxon>Viridiplantae</taxon>
        <taxon>Streptophyta</taxon>
        <taxon>Embryophyta</taxon>
        <taxon>Tracheophyta</taxon>
        <taxon>Spermatophyta</taxon>
        <taxon>Magnoliopsida</taxon>
        <taxon>eudicotyledons</taxon>
        <taxon>Gunneridae</taxon>
        <taxon>Pentapetalae</taxon>
        <taxon>asterids</taxon>
        <taxon>lamiids</taxon>
        <taxon>Solanales</taxon>
        <taxon>Convolvulaceae</taxon>
        <taxon>Cuscuteae</taxon>
        <taxon>Cuscuta</taxon>
        <taxon>Cuscuta subgen. Grammica</taxon>
        <taxon>Cuscuta sect. Cleistogrammica</taxon>
    </lineage>
</organism>
<keyword evidence="3" id="KW-1185">Reference proteome</keyword>
<dbReference type="InterPro" id="IPR006015">
    <property type="entry name" value="Universal_stress_UspA"/>
</dbReference>
<accession>A0A328DBV6</accession>
<dbReference type="CDD" id="cd23659">
    <property type="entry name" value="USP_At3g01520-like"/>
    <property type="match status" value="1"/>
</dbReference>
<protein>
    <recommendedName>
        <fullName evidence="1">UspA domain-containing protein</fullName>
    </recommendedName>
</protein>
<dbReference type="InterPro" id="IPR006016">
    <property type="entry name" value="UspA"/>
</dbReference>
<dbReference type="Gene3D" id="3.40.50.620">
    <property type="entry name" value="HUPs"/>
    <property type="match status" value="1"/>
</dbReference>
<gene>
    <name evidence="2" type="ORF">DM860_008963</name>
</gene>
<reference evidence="2 3" key="1">
    <citation type="submission" date="2018-06" db="EMBL/GenBank/DDBJ databases">
        <title>The Genome of Cuscuta australis (Dodder) Provides Insight into the Evolution of Plant Parasitism.</title>
        <authorList>
            <person name="Liu H."/>
        </authorList>
    </citation>
    <scope>NUCLEOTIDE SEQUENCE [LARGE SCALE GENOMIC DNA]</scope>
    <source>
        <strain evidence="3">cv. Yunnan</strain>
        <tissue evidence="2">Vines</tissue>
    </source>
</reference>